<accession>A0A0C2GAU1</accession>
<keyword evidence="2" id="KW-1185">Reference proteome</keyword>
<proteinExistence type="predicted"/>
<dbReference type="EMBL" id="KN733513">
    <property type="protein sequence ID" value="KIH58105.1"/>
    <property type="molecule type" value="Genomic_DNA"/>
</dbReference>
<evidence type="ECO:0000313" key="2">
    <source>
        <dbReference type="Proteomes" id="UP000054047"/>
    </source>
</evidence>
<sequence length="88" mass="9702">MARLCYGHVRAKSEKQRRCPGSWKPIIAEFIAAEEWSSKRVCDQAEDLESSNAALATEPDTRKRKAGANLVGMSARAMFCMTSSHKAA</sequence>
<gene>
    <name evidence="1" type="ORF">ANCDUO_11695</name>
</gene>
<organism evidence="1 2">
    <name type="scientific">Ancylostoma duodenale</name>
    <dbReference type="NCBI Taxonomy" id="51022"/>
    <lineage>
        <taxon>Eukaryota</taxon>
        <taxon>Metazoa</taxon>
        <taxon>Ecdysozoa</taxon>
        <taxon>Nematoda</taxon>
        <taxon>Chromadorea</taxon>
        <taxon>Rhabditida</taxon>
        <taxon>Rhabditina</taxon>
        <taxon>Rhabditomorpha</taxon>
        <taxon>Strongyloidea</taxon>
        <taxon>Ancylostomatidae</taxon>
        <taxon>Ancylostomatinae</taxon>
        <taxon>Ancylostoma</taxon>
    </lineage>
</organism>
<reference evidence="1 2" key="1">
    <citation type="submission" date="2013-12" db="EMBL/GenBank/DDBJ databases">
        <title>Draft genome of the parsitic nematode Ancylostoma duodenale.</title>
        <authorList>
            <person name="Mitreva M."/>
        </authorList>
    </citation>
    <scope>NUCLEOTIDE SEQUENCE [LARGE SCALE GENOMIC DNA]</scope>
    <source>
        <strain evidence="1 2">Zhejiang</strain>
    </source>
</reference>
<protein>
    <submittedName>
        <fullName evidence="1">Uncharacterized protein</fullName>
    </submittedName>
</protein>
<evidence type="ECO:0000313" key="1">
    <source>
        <dbReference type="EMBL" id="KIH58105.1"/>
    </source>
</evidence>
<dbReference type="AlphaFoldDB" id="A0A0C2GAU1"/>
<dbReference type="Proteomes" id="UP000054047">
    <property type="component" value="Unassembled WGS sequence"/>
</dbReference>
<name>A0A0C2GAU1_9BILA</name>